<keyword evidence="3" id="KW-1185">Reference proteome</keyword>
<feature type="domain" description="HEPN" evidence="1">
    <location>
        <begin position="15"/>
        <end position="121"/>
    </location>
</feature>
<dbReference type="AlphaFoldDB" id="A5GD92"/>
<proteinExistence type="predicted"/>
<accession>A5GD92</accession>
<dbReference type="HOGENOM" id="CLU_123170_0_0_7"/>
<dbReference type="InterPro" id="IPR007842">
    <property type="entry name" value="HEPN_dom"/>
</dbReference>
<dbReference type="Proteomes" id="UP000006695">
    <property type="component" value="Chromosome"/>
</dbReference>
<dbReference type="SMART" id="SM00748">
    <property type="entry name" value="HEPN"/>
    <property type="match status" value="1"/>
</dbReference>
<protein>
    <submittedName>
        <fullName evidence="2">HEPN domain protein</fullName>
    </submittedName>
</protein>
<dbReference type="OrthoDB" id="9810875at2"/>
<name>A5GD92_GEOUR</name>
<evidence type="ECO:0000313" key="3">
    <source>
        <dbReference type="Proteomes" id="UP000006695"/>
    </source>
</evidence>
<gene>
    <name evidence="2" type="ordered locus">Gura_0237</name>
</gene>
<evidence type="ECO:0000259" key="1">
    <source>
        <dbReference type="PROSITE" id="PS50910"/>
    </source>
</evidence>
<dbReference type="Pfam" id="PF05168">
    <property type="entry name" value="HEPN"/>
    <property type="match status" value="1"/>
</dbReference>
<dbReference type="EMBL" id="CP000698">
    <property type="protein sequence ID" value="ABQ24453.1"/>
    <property type="molecule type" value="Genomic_DNA"/>
</dbReference>
<dbReference type="RefSeq" id="WP_011937182.1">
    <property type="nucleotide sequence ID" value="NC_009483.1"/>
</dbReference>
<dbReference type="STRING" id="351605.Gura_0237"/>
<dbReference type="Gene3D" id="1.20.120.330">
    <property type="entry name" value="Nucleotidyltransferases domain 2"/>
    <property type="match status" value="1"/>
</dbReference>
<sequence length="131" mass="14933">MDEATTDFVRQWFRKAEHDLQNIRNNLAAESVPTDTVCFHAQQAIEKLLKGLLVANGRNVSKTHDLVKLLTDVADIIPELLPFEEQLEDISEYGVGVRYPDDFYEPTLDEAHRAFELALKIEAIVLDKIQP</sequence>
<evidence type="ECO:0000313" key="2">
    <source>
        <dbReference type="EMBL" id="ABQ24453.1"/>
    </source>
</evidence>
<reference evidence="2 3" key="1">
    <citation type="submission" date="2007-05" db="EMBL/GenBank/DDBJ databases">
        <title>Complete sequence of Geobacter uraniireducens Rf4.</title>
        <authorList>
            <consortium name="US DOE Joint Genome Institute"/>
            <person name="Copeland A."/>
            <person name="Lucas S."/>
            <person name="Lapidus A."/>
            <person name="Barry K."/>
            <person name="Detter J.C."/>
            <person name="Glavina del Rio T."/>
            <person name="Hammon N."/>
            <person name="Israni S."/>
            <person name="Dalin E."/>
            <person name="Tice H."/>
            <person name="Pitluck S."/>
            <person name="Chertkov O."/>
            <person name="Brettin T."/>
            <person name="Bruce D."/>
            <person name="Han C."/>
            <person name="Schmutz J."/>
            <person name="Larimer F."/>
            <person name="Land M."/>
            <person name="Hauser L."/>
            <person name="Kyrpides N."/>
            <person name="Mikhailova N."/>
            <person name="Shelobolina E."/>
            <person name="Aklujkar M."/>
            <person name="Lovley D."/>
            <person name="Richardson P."/>
        </authorList>
    </citation>
    <scope>NUCLEOTIDE SEQUENCE [LARGE SCALE GENOMIC DNA]</scope>
    <source>
        <strain evidence="2 3">Rf4</strain>
    </source>
</reference>
<dbReference type="PROSITE" id="PS50910">
    <property type="entry name" value="HEPN"/>
    <property type="match status" value="1"/>
</dbReference>
<dbReference type="KEGG" id="gur:Gura_0237"/>
<organism evidence="2 3">
    <name type="scientific">Geotalea uraniireducens (strain Rf4)</name>
    <name type="common">Geobacter uraniireducens</name>
    <dbReference type="NCBI Taxonomy" id="351605"/>
    <lineage>
        <taxon>Bacteria</taxon>
        <taxon>Pseudomonadati</taxon>
        <taxon>Thermodesulfobacteriota</taxon>
        <taxon>Desulfuromonadia</taxon>
        <taxon>Geobacterales</taxon>
        <taxon>Geobacteraceae</taxon>
        <taxon>Geotalea</taxon>
    </lineage>
</organism>
<dbReference type="SUPFAM" id="SSF81593">
    <property type="entry name" value="Nucleotidyltransferase substrate binding subunit/domain"/>
    <property type="match status" value="1"/>
</dbReference>